<dbReference type="PROSITE" id="PS01186">
    <property type="entry name" value="EGF_2"/>
    <property type="match status" value="2"/>
</dbReference>
<feature type="domain" description="DSL" evidence="11">
    <location>
        <begin position="448"/>
        <end position="493"/>
    </location>
</feature>
<protein>
    <recommendedName>
        <fullName evidence="8">Delta-like protein</fullName>
    </recommendedName>
</protein>
<feature type="domain" description="DSL" evidence="11">
    <location>
        <begin position="81"/>
        <end position="126"/>
    </location>
</feature>
<dbReference type="EnsemblMetazoa" id="Aqu2.1.32688_001">
    <property type="protein sequence ID" value="Aqu2.1.32688_001"/>
    <property type="gene ID" value="Aqu2.1.32688"/>
</dbReference>
<comment type="caution">
    <text evidence="6">Lacks conserved residue(s) required for the propagation of feature annotation.</text>
</comment>
<reference evidence="12" key="1">
    <citation type="submission" date="2017-05" db="UniProtKB">
        <authorList>
            <consortium name="EnsemblMetazoa"/>
        </authorList>
    </citation>
    <scope>IDENTIFICATION</scope>
</reference>
<keyword evidence="8 9" id="KW-0812">Transmembrane</keyword>
<dbReference type="PANTHER" id="PTHR14949">
    <property type="entry name" value="EGF-LIKE-DOMAIN, MULTIPLE 7, 8"/>
    <property type="match status" value="1"/>
</dbReference>
<feature type="transmembrane region" description="Helical" evidence="9">
    <location>
        <begin position="762"/>
        <end position="789"/>
    </location>
</feature>
<dbReference type="Pfam" id="PF01414">
    <property type="entry name" value="DSL"/>
    <property type="match status" value="2"/>
</dbReference>
<name>A0A1X7UY42_AMPQE</name>
<feature type="disulfide bond" evidence="7">
    <location>
        <begin position="83"/>
        <end position="92"/>
    </location>
</feature>
<feature type="disulfide bond" evidence="6">
    <location>
        <begin position="154"/>
        <end position="163"/>
    </location>
</feature>
<keyword evidence="2 6" id="KW-0245">EGF-like domain</keyword>
<feature type="domain" description="EGF-like" evidence="10">
    <location>
        <begin position="131"/>
        <end position="164"/>
    </location>
</feature>
<dbReference type="STRING" id="400682.A0A1X7UY42"/>
<evidence type="ECO:0000256" key="7">
    <source>
        <dbReference type="PROSITE-ProRule" id="PRU00377"/>
    </source>
</evidence>
<keyword evidence="4 8" id="KW-0677">Repeat</keyword>
<dbReference type="InterPro" id="IPR000742">
    <property type="entry name" value="EGF"/>
</dbReference>
<dbReference type="SMART" id="SM00051">
    <property type="entry name" value="DSL"/>
    <property type="match status" value="2"/>
</dbReference>
<accession>A0A1X7UY42</accession>
<dbReference type="InParanoid" id="A0A1X7UY42"/>
<evidence type="ECO:0000256" key="6">
    <source>
        <dbReference type="PROSITE-ProRule" id="PRU00076"/>
    </source>
</evidence>
<feature type="domain" description="EGF-like" evidence="10">
    <location>
        <begin position="498"/>
        <end position="531"/>
    </location>
</feature>
<feature type="domain" description="EGF-like" evidence="10">
    <location>
        <begin position="195"/>
        <end position="228"/>
    </location>
</feature>
<keyword evidence="8 9" id="KW-1133">Transmembrane helix</keyword>
<feature type="disulfide bond" evidence="7">
    <location>
        <begin position="450"/>
        <end position="459"/>
    </location>
</feature>
<evidence type="ECO:0000259" key="11">
    <source>
        <dbReference type="PROSITE" id="PS51051"/>
    </source>
</evidence>
<sequence length="806" mass="86851">MAQGNQTFTNTAFGNLANPIYINVPAPFTQVKQLFQFFLYKSADSMPLIKEFTENLYIPLGDTEEFYNEENFVSLHHSITYRCSDNYYHGNCSVYCKAYDDNTNGHYTCNSIGEKICLAGYTNTSNNCLESIIVCREGCHPTRGYCTVSNQCLCNNGWTGTNCSISTTCSSCTNGVCYEPNKCTCNQGWIGLDCSIPLCDPPCNGPGGRCYSPNNCSCYENWSGRLCDIPPGDGSGSGTCSTNNNTLLLSILNTVNSISKDSKDNATTLLNAVNSVSEANTADDDDDGSANFVHCDYTAEIRIFSYGNPRKIHRSIGAGNSLTYCCCDCSGQPTCCSPSASQSCSRDCNTRVLICIADKYCVTSTYTAQGNQTFTNTAFESLANPIYINVPGALPFQVKQLFQFFLYRSADSMPLIKEFTENAAVRLDIMREFFNEENFVSLHYNITYICSNDYYGTTCSLYCKAYNDSTNGHYTCNSAGQKTCLAGYTNTSNNCLERIIVCREGCHPTGGYCTVSNQCLCNNGWTGTNCDISTTCSSCTNGVCYEPNECTCNHGWIGLDCSTPVCDPPCNGPGGRCYSPNNCSCYENWSGRLCDIPPGDSSGTGTCSNTTLLLSILDTVNSINEATTCSKDNATALLSTVLSAVNGSGSGTCSNTNNTTLLLSILNAVNSINETTTCSRDNATALLSTVLSAVNGSGSGTCSNTNNTNNNTLLLSILNTVNSINDASKENATALLSTVLNAVNSVSEANTADDDDDGSANIAMYVSIINVIINIIIVLLLIGICALYFTRKTRQYDLKGSELTKI</sequence>
<evidence type="ECO:0000313" key="12">
    <source>
        <dbReference type="EnsemblMetazoa" id="Aqu2.1.32688_001"/>
    </source>
</evidence>
<keyword evidence="5 6" id="KW-1015">Disulfide bond</keyword>
<evidence type="ECO:0000256" key="2">
    <source>
        <dbReference type="ARBA" id="ARBA00022536"/>
    </source>
</evidence>
<comment type="function">
    <text evidence="8">Putative Notch ligand involved in the mediation of Notch signaling.</text>
</comment>
<dbReference type="InterPro" id="IPR001774">
    <property type="entry name" value="DSL"/>
</dbReference>
<evidence type="ECO:0000256" key="5">
    <source>
        <dbReference type="ARBA" id="ARBA00023157"/>
    </source>
</evidence>
<dbReference type="eggNOG" id="KOG1217">
    <property type="taxonomic scope" value="Eukaryota"/>
</dbReference>
<dbReference type="OrthoDB" id="10045365at2759"/>
<dbReference type="Gene3D" id="2.10.25.10">
    <property type="entry name" value="Laminin"/>
    <property type="match status" value="2"/>
</dbReference>
<dbReference type="AlphaFoldDB" id="A0A1X7UY42"/>
<dbReference type="PROSITE" id="PS51051">
    <property type="entry name" value="DSL"/>
    <property type="match status" value="2"/>
</dbReference>
<dbReference type="GO" id="GO:0016020">
    <property type="term" value="C:membrane"/>
    <property type="evidence" value="ECO:0007669"/>
    <property type="project" value="UniProtKB-SubCell"/>
</dbReference>
<dbReference type="GO" id="GO:0005576">
    <property type="term" value="C:extracellular region"/>
    <property type="evidence" value="ECO:0007669"/>
    <property type="project" value="TreeGrafter"/>
</dbReference>
<proteinExistence type="predicted"/>
<evidence type="ECO:0000256" key="1">
    <source>
        <dbReference type="ARBA" id="ARBA00022473"/>
    </source>
</evidence>
<dbReference type="InterPro" id="IPR050969">
    <property type="entry name" value="Dev_Signal_Modulators"/>
</dbReference>
<keyword evidence="8 9" id="KW-0472">Membrane</keyword>
<keyword evidence="3 8" id="KW-0732">Signal</keyword>
<comment type="subcellular location">
    <subcellularLocation>
        <location evidence="8">Membrane</location>
        <topology evidence="8">Single-pass type I membrane protein</topology>
    </subcellularLocation>
</comment>
<evidence type="ECO:0000256" key="9">
    <source>
        <dbReference type="SAM" id="Phobius"/>
    </source>
</evidence>
<dbReference type="GO" id="GO:0007154">
    <property type="term" value="P:cell communication"/>
    <property type="evidence" value="ECO:0007669"/>
    <property type="project" value="InterPro"/>
</dbReference>
<dbReference type="PANTHER" id="PTHR14949:SF56">
    <property type="entry name" value="EGF-LIKE-DOMAIN, MULTIPLE 7"/>
    <property type="match status" value="1"/>
</dbReference>
<evidence type="ECO:0000256" key="3">
    <source>
        <dbReference type="ARBA" id="ARBA00022729"/>
    </source>
</evidence>
<dbReference type="SMART" id="SM00181">
    <property type="entry name" value="EGF"/>
    <property type="match status" value="6"/>
</dbReference>
<feature type="disulfide bond" evidence="6">
    <location>
        <begin position="521"/>
        <end position="530"/>
    </location>
</feature>
<feature type="domain" description="EGF-like" evidence="10">
    <location>
        <begin position="562"/>
        <end position="595"/>
    </location>
</feature>
<evidence type="ECO:0000256" key="8">
    <source>
        <dbReference type="RuleBase" id="RU280815"/>
    </source>
</evidence>
<dbReference type="GO" id="GO:0009986">
    <property type="term" value="C:cell surface"/>
    <property type="evidence" value="ECO:0007669"/>
    <property type="project" value="TreeGrafter"/>
</dbReference>
<dbReference type="PROSITE" id="PS50026">
    <property type="entry name" value="EGF_3"/>
    <property type="match status" value="4"/>
</dbReference>
<evidence type="ECO:0000259" key="10">
    <source>
        <dbReference type="PROSITE" id="PS50026"/>
    </source>
</evidence>
<evidence type="ECO:0000256" key="4">
    <source>
        <dbReference type="ARBA" id="ARBA00022737"/>
    </source>
</evidence>
<dbReference type="GO" id="GO:0005102">
    <property type="term" value="F:signaling receptor binding"/>
    <property type="evidence" value="ECO:0007669"/>
    <property type="project" value="TreeGrafter"/>
</dbReference>
<feature type="disulfide bond" evidence="6">
    <location>
        <begin position="218"/>
        <end position="227"/>
    </location>
</feature>
<dbReference type="Gene3D" id="2.10.25.140">
    <property type="match status" value="2"/>
</dbReference>
<feature type="disulfide bond" evidence="6">
    <location>
        <begin position="585"/>
        <end position="594"/>
    </location>
</feature>
<keyword evidence="1 8" id="KW-0217">Developmental protein</keyword>
<organism evidence="12">
    <name type="scientific">Amphimedon queenslandica</name>
    <name type="common">Sponge</name>
    <dbReference type="NCBI Taxonomy" id="400682"/>
    <lineage>
        <taxon>Eukaryota</taxon>
        <taxon>Metazoa</taxon>
        <taxon>Porifera</taxon>
        <taxon>Demospongiae</taxon>
        <taxon>Heteroscleromorpha</taxon>
        <taxon>Haplosclerida</taxon>
        <taxon>Niphatidae</taxon>
        <taxon>Amphimedon</taxon>
    </lineage>
</organism>
<dbReference type="PROSITE" id="PS00022">
    <property type="entry name" value="EGF_1"/>
    <property type="match status" value="4"/>
</dbReference>